<reference evidence="6 7" key="1">
    <citation type="journal article" date="2014" name="Mol. Plant">
        <title>Chromosome Scale Genome Assembly and Transcriptome Profiling of Nannochloropsis gaditana in Nitrogen Depletion.</title>
        <authorList>
            <person name="Corteggiani Carpinelli E."/>
            <person name="Telatin A."/>
            <person name="Vitulo N."/>
            <person name="Forcato C."/>
            <person name="D'Angelo M."/>
            <person name="Schiavon R."/>
            <person name="Vezzi A."/>
            <person name="Giacometti G.M."/>
            <person name="Morosinotto T."/>
            <person name="Valle G."/>
        </authorList>
    </citation>
    <scope>NUCLEOTIDE SEQUENCE [LARGE SCALE GENOMIC DNA]</scope>
    <source>
        <strain evidence="6 7">B-31</strain>
    </source>
</reference>
<evidence type="ECO:0000256" key="2">
    <source>
        <dbReference type="ARBA" id="ARBA00022692"/>
    </source>
</evidence>
<dbReference type="OrthoDB" id="269173at2759"/>
<evidence type="ECO:0008006" key="8">
    <source>
        <dbReference type="Google" id="ProtNLM"/>
    </source>
</evidence>
<comment type="subcellular location">
    <subcellularLocation>
        <location evidence="1">Membrane</location>
        <topology evidence="1">Multi-pass membrane protein</topology>
    </subcellularLocation>
</comment>
<gene>
    <name evidence="6" type="ORF">Naga_100045g7</name>
</gene>
<evidence type="ECO:0000256" key="4">
    <source>
        <dbReference type="ARBA" id="ARBA00023136"/>
    </source>
</evidence>
<evidence type="ECO:0000256" key="5">
    <source>
        <dbReference type="SAM" id="Phobius"/>
    </source>
</evidence>
<dbReference type="PANTHER" id="PTHR43461:SF1">
    <property type="entry name" value="TRANSMEMBRANE PROTEIN 256"/>
    <property type="match status" value="1"/>
</dbReference>
<accession>W7TSI9</accession>
<comment type="caution">
    <text evidence="6">The sequence shown here is derived from an EMBL/GenBank/DDBJ whole genome shotgun (WGS) entry which is preliminary data.</text>
</comment>
<evidence type="ECO:0000256" key="3">
    <source>
        <dbReference type="ARBA" id="ARBA00022989"/>
    </source>
</evidence>
<dbReference type="EMBL" id="AZIL01000644">
    <property type="protein sequence ID" value="EWM26468.1"/>
    <property type="molecule type" value="Genomic_DNA"/>
</dbReference>
<dbReference type="GO" id="GO:0016020">
    <property type="term" value="C:membrane"/>
    <property type="evidence" value="ECO:0007669"/>
    <property type="project" value="UniProtKB-SubCell"/>
</dbReference>
<keyword evidence="3 5" id="KW-1133">Transmembrane helix</keyword>
<evidence type="ECO:0000256" key="1">
    <source>
        <dbReference type="ARBA" id="ARBA00004141"/>
    </source>
</evidence>
<dbReference type="InterPro" id="IPR006696">
    <property type="entry name" value="DUF423"/>
</dbReference>
<keyword evidence="7" id="KW-1185">Reference proteome</keyword>
<keyword evidence="4 5" id="KW-0472">Membrane</keyword>
<dbReference type="Pfam" id="PF04241">
    <property type="entry name" value="DUF423"/>
    <property type="match status" value="1"/>
</dbReference>
<keyword evidence="2 5" id="KW-0812">Transmembrane</keyword>
<sequence length="140" mass="14601">MVFQALGGISMATSVGLGAYGAHGLASRLKELEKAQIPPASTTASPHEVWSRANAYQQLHSLGLLLTPLLSQPHSKLRALAGFSFSSGIVLFSGGLYAATWTGNRQLSSGAPFGGVAFMIGWVALAVARRRPLSTPKPAL</sequence>
<organism evidence="6 7">
    <name type="scientific">Nannochloropsis gaditana</name>
    <dbReference type="NCBI Taxonomy" id="72520"/>
    <lineage>
        <taxon>Eukaryota</taxon>
        <taxon>Sar</taxon>
        <taxon>Stramenopiles</taxon>
        <taxon>Ochrophyta</taxon>
        <taxon>Eustigmatophyceae</taxon>
        <taxon>Eustigmatales</taxon>
        <taxon>Monodopsidaceae</taxon>
        <taxon>Nannochloropsis</taxon>
    </lineage>
</organism>
<dbReference type="Proteomes" id="UP000019335">
    <property type="component" value="Chromosome 8"/>
</dbReference>
<protein>
    <recommendedName>
        <fullName evidence="8">DUF423-domain-containing protein</fullName>
    </recommendedName>
</protein>
<evidence type="ECO:0000313" key="6">
    <source>
        <dbReference type="EMBL" id="EWM26468.1"/>
    </source>
</evidence>
<dbReference type="AlphaFoldDB" id="W7TSI9"/>
<feature type="transmembrane region" description="Helical" evidence="5">
    <location>
        <begin position="79"/>
        <end position="99"/>
    </location>
</feature>
<proteinExistence type="predicted"/>
<dbReference type="PANTHER" id="PTHR43461">
    <property type="entry name" value="TRANSMEMBRANE PROTEIN 256"/>
    <property type="match status" value="1"/>
</dbReference>
<evidence type="ECO:0000313" key="7">
    <source>
        <dbReference type="Proteomes" id="UP000019335"/>
    </source>
</evidence>
<name>W7TSI9_9STRA</name>
<feature type="transmembrane region" description="Helical" evidence="5">
    <location>
        <begin position="111"/>
        <end position="128"/>
    </location>
</feature>